<proteinExistence type="inferred from homology"/>
<dbReference type="InterPro" id="IPR028160">
    <property type="entry name" value="Slx9-like"/>
</dbReference>
<organism evidence="6 7">
    <name type="scientific">Smittium culicis</name>
    <dbReference type="NCBI Taxonomy" id="133412"/>
    <lineage>
        <taxon>Eukaryota</taxon>
        <taxon>Fungi</taxon>
        <taxon>Fungi incertae sedis</taxon>
        <taxon>Zoopagomycota</taxon>
        <taxon>Kickxellomycotina</taxon>
        <taxon>Harpellomycetes</taxon>
        <taxon>Harpellales</taxon>
        <taxon>Legeriomycetaceae</taxon>
        <taxon>Smittium</taxon>
    </lineage>
</organism>
<comment type="caution">
    <text evidence="6">The sequence shown here is derived from an EMBL/GenBank/DDBJ whole genome shotgun (WGS) entry which is preliminary data.</text>
</comment>
<comment type="similarity">
    <text evidence="2">Belongs to the SLX9 family.</text>
</comment>
<sequence>MPKVKKEKAKRGNLPFITSNPAKSKKPIDSFNPVVKEHTRKEKALENKINPTGKWKEAAEIIAKSKGLKPVPVDIVSAPVLLEKKSDPVNSEKSNFILSKKEKAYQRKNKWLSKLEHSKTLKKADMKKKSRQTIKSALIRGLDELKEGLDSINTISTDTKKNSNITKVEGNSFKIAGNPAKRTRNANKSVLGEMDRNDPKAPVKLSLDLHSTQSIFLQLQLHF</sequence>
<dbReference type="Pfam" id="PF15341">
    <property type="entry name" value="SLX9"/>
    <property type="match status" value="1"/>
</dbReference>
<dbReference type="EMBL" id="LSSN01001022">
    <property type="protein sequence ID" value="OMJ21350.1"/>
    <property type="molecule type" value="Genomic_DNA"/>
</dbReference>
<gene>
    <name evidence="6" type="ORF">AYI70_g3531</name>
</gene>
<reference evidence="6 7" key="1">
    <citation type="submission" date="2017-01" db="EMBL/GenBank/DDBJ databases">
        <authorList>
            <person name="Mah S.A."/>
            <person name="Swanson W.J."/>
            <person name="Moy G.W."/>
            <person name="Vacquier V.D."/>
        </authorList>
    </citation>
    <scope>NUCLEOTIDE SEQUENCE [LARGE SCALE GENOMIC DNA]</scope>
    <source>
        <strain evidence="6 7">GSMNP</strain>
    </source>
</reference>
<dbReference type="STRING" id="133412.A0A1R1Y3C8"/>
<protein>
    <recommendedName>
        <fullName evidence="3">Ribosome biogenesis protein SLX9</fullName>
    </recommendedName>
</protein>
<name>A0A1R1Y3C8_9FUNG</name>
<dbReference type="GO" id="GO:0005730">
    <property type="term" value="C:nucleolus"/>
    <property type="evidence" value="ECO:0007669"/>
    <property type="project" value="UniProtKB-SubCell"/>
</dbReference>
<keyword evidence="7" id="KW-1185">Reference proteome</keyword>
<evidence type="ECO:0000313" key="6">
    <source>
        <dbReference type="EMBL" id="OMJ21350.1"/>
    </source>
</evidence>
<comment type="subcellular location">
    <subcellularLocation>
        <location evidence="1">Nucleus</location>
        <location evidence="1">Nucleolus</location>
    </subcellularLocation>
</comment>
<evidence type="ECO:0000256" key="4">
    <source>
        <dbReference type="ARBA" id="ARBA00023242"/>
    </source>
</evidence>
<evidence type="ECO:0000256" key="3">
    <source>
        <dbReference type="ARBA" id="ARBA00021321"/>
    </source>
</evidence>
<dbReference type="GO" id="GO:0030686">
    <property type="term" value="C:90S preribosome"/>
    <property type="evidence" value="ECO:0007669"/>
    <property type="project" value="InterPro"/>
</dbReference>
<dbReference type="AlphaFoldDB" id="A0A1R1Y3C8"/>
<dbReference type="GO" id="GO:0000462">
    <property type="term" value="P:maturation of SSU-rRNA from tricistronic rRNA transcript (SSU-rRNA, 5.8S rRNA, LSU-rRNA)"/>
    <property type="evidence" value="ECO:0007669"/>
    <property type="project" value="InterPro"/>
</dbReference>
<feature type="compositionally biased region" description="Basic residues" evidence="5">
    <location>
        <begin position="1"/>
        <end position="11"/>
    </location>
</feature>
<dbReference type="Proteomes" id="UP000187283">
    <property type="component" value="Unassembled WGS sequence"/>
</dbReference>
<dbReference type="GO" id="GO:0030688">
    <property type="term" value="C:preribosome, small subunit precursor"/>
    <property type="evidence" value="ECO:0007669"/>
    <property type="project" value="InterPro"/>
</dbReference>
<accession>A0A1R1Y3C8</accession>
<evidence type="ECO:0000256" key="2">
    <source>
        <dbReference type="ARBA" id="ARBA00011022"/>
    </source>
</evidence>
<keyword evidence="4" id="KW-0539">Nucleus</keyword>
<evidence type="ECO:0000313" key="7">
    <source>
        <dbReference type="Proteomes" id="UP000187283"/>
    </source>
</evidence>
<evidence type="ECO:0000256" key="1">
    <source>
        <dbReference type="ARBA" id="ARBA00004604"/>
    </source>
</evidence>
<evidence type="ECO:0000256" key="5">
    <source>
        <dbReference type="SAM" id="MobiDB-lite"/>
    </source>
</evidence>
<dbReference type="OrthoDB" id="18703at2759"/>
<feature type="region of interest" description="Disordered" evidence="5">
    <location>
        <begin position="1"/>
        <end position="31"/>
    </location>
</feature>